<dbReference type="Proteomes" id="UP001218218">
    <property type="component" value="Unassembled WGS sequence"/>
</dbReference>
<sequence length="251" mass="27953">MFPAVWNGLFGVLEVKVAGGGGRFCEVLPTVNEREQILWQNPLGGMCEGPSNRRTADRCKMLQARVQRTDQITGSALRVREGGKKEEKEARQDSSGAQIIVTYFTSWTNQLATSSYSAAFEQPAILISEFEPGYYKKGLPLEYRPNLFKSLRLEKNVETGCITLNAGAPETEKGEKEKEKWTAMGGNQIDMHEMDDGKKHWKIIGCTRRKNLRTSPMGRSLEKEQAVELKVGLGQLNLGMEVGKVKGNTPL</sequence>
<comment type="caution">
    <text evidence="1">The sequence shown here is derived from an EMBL/GenBank/DDBJ whole genome shotgun (WGS) entry which is preliminary data.</text>
</comment>
<dbReference type="EMBL" id="JARIHO010000025">
    <property type="protein sequence ID" value="KAJ7342391.1"/>
    <property type="molecule type" value="Genomic_DNA"/>
</dbReference>
<evidence type="ECO:0000313" key="1">
    <source>
        <dbReference type="EMBL" id="KAJ7342391.1"/>
    </source>
</evidence>
<gene>
    <name evidence="1" type="ORF">DFH08DRAFT_811483</name>
</gene>
<accession>A0AAD6ZWF7</accession>
<dbReference type="AlphaFoldDB" id="A0AAD6ZWF7"/>
<reference evidence="1" key="1">
    <citation type="submission" date="2023-03" db="EMBL/GenBank/DDBJ databases">
        <title>Massive genome expansion in bonnet fungi (Mycena s.s.) driven by repeated elements and novel gene families across ecological guilds.</title>
        <authorList>
            <consortium name="Lawrence Berkeley National Laboratory"/>
            <person name="Harder C.B."/>
            <person name="Miyauchi S."/>
            <person name="Viragh M."/>
            <person name="Kuo A."/>
            <person name="Thoen E."/>
            <person name="Andreopoulos B."/>
            <person name="Lu D."/>
            <person name="Skrede I."/>
            <person name="Drula E."/>
            <person name="Henrissat B."/>
            <person name="Morin E."/>
            <person name="Kohler A."/>
            <person name="Barry K."/>
            <person name="LaButti K."/>
            <person name="Morin E."/>
            <person name="Salamov A."/>
            <person name="Lipzen A."/>
            <person name="Mereny Z."/>
            <person name="Hegedus B."/>
            <person name="Baldrian P."/>
            <person name="Stursova M."/>
            <person name="Weitz H."/>
            <person name="Taylor A."/>
            <person name="Grigoriev I.V."/>
            <person name="Nagy L.G."/>
            <person name="Martin F."/>
            <person name="Kauserud H."/>
        </authorList>
    </citation>
    <scope>NUCLEOTIDE SEQUENCE</scope>
    <source>
        <strain evidence="1">CBHHK002</strain>
    </source>
</reference>
<protein>
    <submittedName>
        <fullName evidence="1">Uncharacterized protein</fullName>
    </submittedName>
</protein>
<name>A0AAD6ZWF7_9AGAR</name>
<keyword evidence="2" id="KW-1185">Reference proteome</keyword>
<evidence type="ECO:0000313" key="2">
    <source>
        <dbReference type="Proteomes" id="UP001218218"/>
    </source>
</evidence>
<organism evidence="1 2">
    <name type="scientific">Mycena albidolilacea</name>
    <dbReference type="NCBI Taxonomy" id="1033008"/>
    <lineage>
        <taxon>Eukaryota</taxon>
        <taxon>Fungi</taxon>
        <taxon>Dikarya</taxon>
        <taxon>Basidiomycota</taxon>
        <taxon>Agaricomycotina</taxon>
        <taxon>Agaricomycetes</taxon>
        <taxon>Agaricomycetidae</taxon>
        <taxon>Agaricales</taxon>
        <taxon>Marasmiineae</taxon>
        <taxon>Mycenaceae</taxon>
        <taxon>Mycena</taxon>
    </lineage>
</organism>
<proteinExistence type="predicted"/>